<proteinExistence type="predicted"/>
<dbReference type="SUPFAM" id="SSF53067">
    <property type="entry name" value="Actin-like ATPase domain"/>
    <property type="match status" value="1"/>
</dbReference>
<protein>
    <submittedName>
        <fullName evidence="1">Putative NBD/HSP70 family sugar kinase</fullName>
    </submittedName>
</protein>
<sequence length="294" mass="32775">MTATETFLTLHIGGAHFSTCLFNRETGGIVPQSYQRIPVSYKVGQNMLLQIWANAIADLPAKHLANLTGCAVSVPLPFIDPKAQYIPACAERYAKLYPICLVEFFAEILNLQPEDVQLHYNGTAYLKGELFARPGLDVPGVAGVHFGTDLSASVITGGGIQHLGWESKRYLNKRANDYLSAQALMRGYHQETGISVMNVGQLTALSKESVAARDVLKDFLRRALSFLVREAANSHIHTVVLGGDLVRYNLDFFQNLKEELSTRITCWSNRDDTFHRGLFQLFQESEQHVSLIEF</sequence>
<evidence type="ECO:0000313" key="1">
    <source>
        <dbReference type="EMBL" id="PTQ93974.1"/>
    </source>
</evidence>
<dbReference type="GO" id="GO:0016301">
    <property type="term" value="F:kinase activity"/>
    <property type="evidence" value="ECO:0007669"/>
    <property type="project" value="UniProtKB-KW"/>
</dbReference>
<dbReference type="AlphaFoldDB" id="A0A2T5J615"/>
<dbReference type="Proteomes" id="UP000244168">
    <property type="component" value="Unassembled WGS sequence"/>
</dbReference>
<comment type="caution">
    <text evidence="1">The sequence shown here is derived from an EMBL/GenBank/DDBJ whole genome shotgun (WGS) entry which is preliminary data.</text>
</comment>
<name>A0A2T5J615_9SPHI</name>
<reference evidence="1 2" key="1">
    <citation type="submission" date="2018-04" db="EMBL/GenBank/DDBJ databases">
        <title>Genomic Encyclopedia of Archaeal and Bacterial Type Strains, Phase II (KMG-II): from individual species to whole genera.</title>
        <authorList>
            <person name="Goeker M."/>
        </authorList>
    </citation>
    <scope>NUCLEOTIDE SEQUENCE [LARGE SCALE GENOMIC DNA]</scope>
    <source>
        <strain evidence="1 2">DSM 26809</strain>
    </source>
</reference>
<evidence type="ECO:0000313" key="2">
    <source>
        <dbReference type="Proteomes" id="UP000244168"/>
    </source>
</evidence>
<organism evidence="1 2">
    <name type="scientific">Mucilaginibacter yixingensis</name>
    <dbReference type="NCBI Taxonomy" id="1295612"/>
    <lineage>
        <taxon>Bacteria</taxon>
        <taxon>Pseudomonadati</taxon>
        <taxon>Bacteroidota</taxon>
        <taxon>Sphingobacteriia</taxon>
        <taxon>Sphingobacteriales</taxon>
        <taxon>Sphingobacteriaceae</taxon>
        <taxon>Mucilaginibacter</taxon>
    </lineage>
</organism>
<keyword evidence="2" id="KW-1185">Reference proteome</keyword>
<dbReference type="RefSeq" id="WP_146166588.1">
    <property type="nucleotide sequence ID" value="NZ_CP160205.1"/>
</dbReference>
<gene>
    <name evidence="1" type="ORF">C8P68_10731</name>
</gene>
<accession>A0A2T5J615</accession>
<keyword evidence="1" id="KW-0808">Transferase</keyword>
<keyword evidence="1" id="KW-0418">Kinase</keyword>
<dbReference type="EMBL" id="QAOQ01000007">
    <property type="protein sequence ID" value="PTQ93974.1"/>
    <property type="molecule type" value="Genomic_DNA"/>
</dbReference>
<dbReference type="InterPro" id="IPR043129">
    <property type="entry name" value="ATPase_NBD"/>
</dbReference>